<evidence type="ECO:0000256" key="1">
    <source>
        <dbReference type="ARBA" id="ARBA00001917"/>
    </source>
</evidence>
<evidence type="ECO:0000256" key="9">
    <source>
        <dbReference type="HAMAP-Rule" id="MF_03178"/>
    </source>
</evidence>
<feature type="binding site" evidence="9">
    <location>
        <begin position="535"/>
        <end position="536"/>
    </location>
    <ligand>
        <name>NADP(+)</name>
        <dbReference type="ChEBI" id="CHEBI:58349"/>
    </ligand>
</feature>
<organism evidence="13 14">
    <name type="scientific">Prymnesium parvum</name>
    <name type="common">Toxic golden alga</name>
    <dbReference type="NCBI Taxonomy" id="97485"/>
    <lineage>
        <taxon>Eukaryota</taxon>
        <taxon>Haptista</taxon>
        <taxon>Haptophyta</taxon>
        <taxon>Prymnesiophyceae</taxon>
        <taxon>Prymnesiales</taxon>
        <taxon>Prymnesiaceae</taxon>
        <taxon>Prymnesium</taxon>
    </lineage>
</organism>
<comment type="catalytic activity">
    <reaction evidence="9">
        <text>2 oxidized [2Fe-2S]-[protein] + NADPH = 2 reduced [2Fe-2S]-[protein] + NADP(+) + H(+)</text>
        <dbReference type="Rhea" id="RHEA:67716"/>
        <dbReference type="Rhea" id="RHEA-COMP:17327"/>
        <dbReference type="Rhea" id="RHEA-COMP:17328"/>
        <dbReference type="ChEBI" id="CHEBI:15378"/>
        <dbReference type="ChEBI" id="CHEBI:33737"/>
        <dbReference type="ChEBI" id="CHEBI:33738"/>
        <dbReference type="ChEBI" id="CHEBI:57783"/>
        <dbReference type="ChEBI" id="CHEBI:58349"/>
    </reaction>
</comment>
<evidence type="ECO:0000256" key="8">
    <source>
        <dbReference type="ARBA" id="ARBA00023002"/>
    </source>
</evidence>
<comment type="subcellular location">
    <subcellularLocation>
        <location evidence="9">Cytoplasm</location>
    </subcellularLocation>
</comment>
<keyword evidence="14" id="KW-1185">Reference proteome</keyword>
<evidence type="ECO:0000256" key="5">
    <source>
        <dbReference type="ARBA" id="ARBA00022643"/>
    </source>
</evidence>
<dbReference type="SUPFAM" id="SSF52343">
    <property type="entry name" value="Ferredoxin reductase-like, C-terminal NADP-linked domain"/>
    <property type="match status" value="1"/>
</dbReference>
<dbReference type="Gene3D" id="2.40.30.10">
    <property type="entry name" value="Translation factors"/>
    <property type="match status" value="2"/>
</dbReference>
<comment type="cofactor">
    <cofactor evidence="2 9">
        <name>FAD</name>
        <dbReference type="ChEBI" id="CHEBI:57692"/>
    </cofactor>
</comment>
<dbReference type="GO" id="GO:0010181">
    <property type="term" value="F:FMN binding"/>
    <property type="evidence" value="ECO:0007669"/>
    <property type="project" value="UniProtKB-UniRule"/>
</dbReference>
<evidence type="ECO:0000259" key="12">
    <source>
        <dbReference type="PROSITE" id="PS51384"/>
    </source>
</evidence>
<feature type="binding site" evidence="9">
    <location>
        <position position="616"/>
    </location>
    <ligand>
        <name>FAD</name>
        <dbReference type="ChEBI" id="CHEBI:57692"/>
    </ligand>
</feature>
<dbReference type="PROSITE" id="PS50902">
    <property type="entry name" value="FLAVODOXIN_LIKE"/>
    <property type="match status" value="1"/>
</dbReference>
<dbReference type="FunFam" id="3.40.50.80:FF:000032">
    <property type="entry name" value="NADPH-dependent diflavin oxidoreductase 1"/>
    <property type="match status" value="1"/>
</dbReference>
<keyword evidence="7 9" id="KW-0521">NADP</keyword>
<dbReference type="HAMAP" id="MF_03178">
    <property type="entry name" value="NDOR1"/>
    <property type="match status" value="1"/>
</dbReference>
<comment type="cofactor">
    <cofactor evidence="1 9">
        <name>FMN</name>
        <dbReference type="ChEBI" id="CHEBI:58210"/>
    </cofactor>
</comment>
<dbReference type="InterPro" id="IPR001709">
    <property type="entry name" value="Flavoprot_Pyr_Nucl_cyt_Rdtase"/>
</dbReference>
<feature type="binding site" evidence="9">
    <location>
        <position position="475"/>
    </location>
    <ligand>
        <name>NADP(+)</name>
        <dbReference type="ChEBI" id="CHEBI:58349"/>
    </ligand>
</feature>
<dbReference type="InterPro" id="IPR039261">
    <property type="entry name" value="FNR_nucleotide-bd"/>
</dbReference>
<feature type="binding site" evidence="9">
    <location>
        <begin position="409"/>
        <end position="412"/>
    </location>
    <ligand>
        <name>FAD</name>
        <dbReference type="ChEBI" id="CHEBI:57692"/>
    </ligand>
</feature>
<dbReference type="GO" id="GO:0050661">
    <property type="term" value="F:NADP binding"/>
    <property type="evidence" value="ECO:0007669"/>
    <property type="project" value="UniProtKB-UniRule"/>
</dbReference>
<keyword evidence="3 9" id="KW-0963">Cytoplasm</keyword>
<dbReference type="InterPro" id="IPR001094">
    <property type="entry name" value="Flavdoxin-like"/>
</dbReference>
<dbReference type="SUPFAM" id="SSF52218">
    <property type="entry name" value="Flavoproteins"/>
    <property type="match status" value="1"/>
</dbReference>
<feature type="domain" description="Flavodoxin-like" evidence="11">
    <location>
        <begin position="1"/>
        <end position="145"/>
    </location>
</feature>
<dbReference type="PANTHER" id="PTHR19384">
    <property type="entry name" value="NITRIC OXIDE SYNTHASE-RELATED"/>
    <property type="match status" value="1"/>
</dbReference>
<evidence type="ECO:0000256" key="10">
    <source>
        <dbReference type="SAM" id="MobiDB-lite"/>
    </source>
</evidence>
<dbReference type="PRINTS" id="PR00369">
    <property type="entry name" value="FLAVODOXIN"/>
</dbReference>
<feature type="region of interest" description="Disordered" evidence="10">
    <location>
        <begin position="421"/>
        <end position="440"/>
    </location>
</feature>
<evidence type="ECO:0000256" key="3">
    <source>
        <dbReference type="ARBA" id="ARBA00022490"/>
    </source>
</evidence>
<dbReference type="InterPro" id="IPR003097">
    <property type="entry name" value="CysJ-like_FAD-binding"/>
</dbReference>
<gene>
    <name evidence="13" type="ORF">AB1Y20_001558</name>
</gene>
<dbReference type="GO" id="GO:0016226">
    <property type="term" value="P:iron-sulfur cluster assembly"/>
    <property type="evidence" value="ECO:0007669"/>
    <property type="project" value="UniProtKB-UniRule"/>
</dbReference>
<dbReference type="InterPro" id="IPR008254">
    <property type="entry name" value="Flavodoxin/NO_synth"/>
</dbReference>
<dbReference type="GO" id="GO:0016651">
    <property type="term" value="F:oxidoreductase activity, acting on NAD(P)H"/>
    <property type="evidence" value="ECO:0007669"/>
    <property type="project" value="UniProtKB-UniRule"/>
</dbReference>
<dbReference type="EC" id="1.18.1.-" evidence="9"/>
<comment type="similarity">
    <text evidence="9">Belongs to the NADPH-dependent diflavin oxidoreductase NDOR1 family.</text>
</comment>
<dbReference type="PANTHER" id="PTHR19384:SF10">
    <property type="entry name" value="NADPH-DEPENDENT DIFLAVIN OXIDOREDUCTASE 1"/>
    <property type="match status" value="1"/>
</dbReference>
<dbReference type="GO" id="GO:0005829">
    <property type="term" value="C:cytosol"/>
    <property type="evidence" value="ECO:0007669"/>
    <property type="project" value="TreeGrafter"/>
</dbReference>
<evidence type="ECO:0000256" key="2">
    <source>
        <dbReference type="ARBA" id="ARBA00001974"/>
    </source>
</evidence>
<keyword evidence="4 9" id="KW-0285">Flavoprotein</keyword>
<dbReference type="GO" id="GO:0050660">
    <property type="term" value="F:flavin adenine dinucleotide binding"/>
    <property type="evidence" value="ECO:0007669"/>
    <property type="project" value="UniProtKB-UniRule"/>
</dbReference>
<comment type="caution">
    <text evidence="13">The sequence shown here is derived from an EMBL/GenBank/DDBJ whole genome shotgun (WGS) entry which is preliminary data.</text>
</comment>
<comment type="function">
    <text evidence="9">NADPH-dependent reductase which is a central component of the cytosolic iron-sulfur (Fe-S) protein assembly (CIA) machinery. Transfers electrons from NADPH via its FAD and FMN prosthetic groups to the [2Fe-2S] cluster of the anamorsin/DRE2 homolog, another key component of the CIA machinery. In turn, this reduced cluster provides electrons for assembly of cytosolic iron-sulfur cluster proteins.</text>
</comment>
<feature type="binding site" evidence="9">
    <location>
        <begin position="375"/>
        <end position="378"/>
    </location>
    <ligand>
        <name>FAD</name>
        <dbReference type="ChEBI" id="CHEBI:57692"/>
    </ligand>
</feature>
<feature type="binding site" evidence="9">
    <location>
        <position position="127"/>
    </location>
    <ligand>
        <name>FMN</name>
        <dbReference type="ChEBI" id="CHEBI:58210"/>
    </ligand>
</feature>
<proteinExistence type="inferred from homology"/>
<sequence>MLVLFGSQTGSAEEIARQVAEGAVRFHLPVRCVAMDEYDPRLLPTEQLVVCVASTTGEGEVPDNMRAFWRFLLRKDLPHGSLASLRHASFGLGDSSYPKFNYAAKRLHRRLEQLGSAALVPLGLGDDQDGLGVDHALRPWLSALWPAVLAVLPPPPSLLPIPESETLPPRYSVEPLAGAAGAPPAAAFDALRYTHCHGSDVSARRPFCARVLSNLRLTAEGAREVRHLSLSLRGSGLRYAAGDAVAVQPRNPRGATLDLLAALSLDAAAAVEIRAAAPHAPPLPAARWTVLELFSHHLDVFGVPRRPFFALLARFARHEAQRERLEEFGRVEGAAGLAEYCTRPRRTYAEVLRDFPSARPPLPYYLDLIPPLRARYFSIASSPRRHPEEVHLCVAVVRYQTMIKAPRFGVCSTFLASLRAPPSSDGESAPAASPEEGLDGAQEEAGDVVPIWLRKGCLSPPSDPTAPLLMVGPGTGVAPFRAFVQEREMALGEAALGEAVLFFGCRKRTEDYLYASEWQAHLARGSLNELHVAFSREQQHKVYVQHLMRAMGAKLWELLSSSNAHVYIAGASNQMPKAVRKAMHEVAVEHGQLDAAAADAFFKTLEARGRLQCETW</sequence>
<dbReference type="InterPro" id="IPR023173">
    <property type="entry name" value="NADPH_Cyt_P450_Rdtase_alpha"/>
</dbReference>
<dbReference type="PRINTS" id="PR00371">
    <property type="entry name" value="FPNCR"/>
</dbReference>
<dbReference type="AlphaFoldDB" id="A0AB34K854"/>
<dbReference type="GO" id="GO:0160246">
    <property type="term" value="F:NADPH-iron-sulfur [2Fe-2S] protein oxidoreductase activity"/>
    <property type="evidence" value="ECO:0007669"/>
    <property type="project" value="InterPro"/>
</dbReference>
<evidence type="ECO:0000259" key="11">
    <source>
        <dbReference type="PROSITE" id="PS50902"/>
    </source>
</evidence>
<feature type="binding site" evidence="9">
    <location>
        <position position="345"/>
    </location>
    <ligand>
        <name>FAD</name>
        <dbReference type="ChEBI" id="CHEBI:57692"/>
    </ligand>
</feature>
<dbReference type="SUPFAM" id="SSF63380">
    <property type="entry name" value="Riboflavin synthase domain-like"/>
    <property type="match status" value="1"/>
</dbReference>
<evidence type="ECO:0000313" key="13">
    <source>
        <dbReference type="EMBL" id="KAL1530658.1"/>
    </source>
</evidence>
<feature type="domain" description="FAD-binding FR-type" evidence="12">
    <location>
        <begin position="204"/>
        <end position="461"/>
    </location>
</feature>
<dbReference type="PROSITE" id="PS51384">
    <property type="entry name" value="FAD_FR"/>
    <property type="match status" value="1"/>
</dbReference>
<keyword evidence="6 9" id="KW-0274">FAD</keyword>
<comment type="similarity">
    <text evidence="9">In the N-terminal section; belongs to the flavodoxin family.</text>
</comment>
<dbReference type="Pfam" id="PF00175">
    <property type="entry name" value="NAD_binding_1"/>
    <property type="match status" value="1"/>
</dbReference>
<dbReference type="Pfam" id="PF00667">
    <property type="entry name" value="FAD_binding_1"/>
    <property type="match status" value="1"/>
</dbReference>
<dbReference type="InterPro" id="IPR017938">
    <property type="entry name" value="Riboflavin_synthase-like_b-brl"/>
</dbReference>
<comment type="similarity">
    <text evidence="9">In the C-terminal section; belongs to the flavoprotein pyridine nucleotide cytochrome reductase family.</text>
</comment>
<dbReference type="Gene3D" id="3.40.50.80">
    <property type="entry name" value="Nucleotide-binding domain of ferredoxin-NADP reductase (FNR) module"/>
    <property type="match status" value="1"/>
</dbReference>
<accession>A0AB34K854</accession>
<dbReference type="InterPro" id="IPR001433">
    <property type="entry name" value="OxRdtase_FAD/NAD-bd"/>
</dbReference>
<feature type="binding site" evidence="9">
    <location>
        <begin position="541"/>
        <end position="545"/>
    </location>
    <ligand>
        <name>NADP(+)</name>
        <dbReference type="ChEBI" id="CHEBI:58349"/>
    </ligand>
</feature>
<evidence type="ECO:0000256" key="4">
    <source>
        <dbReference type="ARBA" id="ARBA00022630"/>
    </source>
</evidence>
<dbReference type="InterPro" id="IPR028879">
    <property type="entry name" value="NDOR1"/>
</dbReference>
<evidence type="ECO:0000313" key="14">
    <source>
        <dbReference type="Proteomes" id="UP001515480"/>
    </source>
</evidence>
<reference evidence="13 14" key="1">
    <citation type="journal article" date="2024" name="Science">
        <title>Giant polyketide synthase enzymes in the biosynthesis of giant marine polyether toxins.</title>
        <authorList>
            <person name="Fallon T.R."/>
            <person name="Shende V.V."/>
            <person name="Wierzbicki I.H."/>
            <person name="Pendleton A.L."/>
            <person name="Watervoot N.F."/>
            <person name="Auber R.P."/>
            <person name="Gonzalez D.J."/>
            <person name="Wisecaver J.H."/>
            <person name="Moore B.S."/>
        </authorList>
    </citation>
    <scope>NUCLEOTIDE SEQUENCE [LARGE SCALE GENOMIC DNA]</scope>
    <source>
        <strain evidence="13 14">12B1</strain>
    </source>
</reference>
<dbReference type="Gene3D" id="1.20.990.10">
    <property type="entry name" value="NADPH-cytochrome p450 Reductase, Chain A, domain 3"/>
    <property type="match status" value="1"/>
</dbReference>
<dbReference type="Pfam" id="PF00258">
    <property type="entry name" value="Flavodoxin_1"/>
    <property type="match status" value="1"/>
</dbReference>
<feature type="binding site" evidence="9">
    <location>
        <begin position="54"/>
        <end position="57"/>
    </location>
    <ligand>
        <name>FMN</name>
        <dbReference type="ChEBI" id="CHEBI:58210"/>
    </ligand>
</feature>
<dbReference type="Proteomes" id="UP001515480">
    <property type="component" value="Unassembled WGS sequence"/>
</dbReference>
<name>A0AB34K854_PRYPA</name>
<dbReference type="InterPro" id="IPR029039">
    <property type="entry name" value="Flavoprotein-like_sf"/>
</dbReference>
<dbReference type="EMBL" id="JBGBPQ010000001">
    <property type="protein sequence ID" value="KAL1530658.1"/>
    <property type="molecule type" value="Genomic_DNA"/>
</dbReference>
<keyword evidence="5 9" id="KW-0288">FMN</keyword>
<protein>
    <recommendedName>
        <fullName evidence="9">NADPH-dependent diflavin oxidoreductase 1</fullName>
        <ecNumber evidence="9">1.18.1.-</ecNumber>
    </recommendedName>
    <alternativeName>
        <fullName evidence="9">NADPH-dependent FMN and FAD-containing oxidoreductase</fullName>
    </alternativeName>
</protein>
<feature type="binding site" evidence="9">
    <location>
        <begin position="92"/>
        <end position="101"/>
    </location>
    <ligand>
        <name>FMN</name>
        <dbReference type="ChEBI" id="CHEBI:58210"/>
    </ligand>
</feature>
<keyword evidence="8 9" id="KW-0560">Oxidoreductase</keyword>
<evidence type="ECO:0000256" key="7">
    <source>
        <dbReference type="ARBA" id="ARBA00022857"/>
    </source>
</evidence>
<evidence type="ECO:0000256" key="6">
    <source>
        <dbReference type="ARBA" id="ARBA00022827"/>
    </source>
</evidence>
<dbReference type="InterPro" id="IPR017927">
    <property type="entry name" value="FAD-bd_FR_type"/>
</dbReference>
<dbReference type="Gene3D" id="3.40.50.360">
    <property type="match status" value="1"/>
</dbReference>
<comment type="caution">
    <text evidence="9">Lacks conserved residue(s) required for the propagation of feature annotation.</text>
</comment>